<evidence type="ECO:0000256" key="3">
    <source>
        <dbReference type="ARBA" id="ARBA00022679"/>
    </source>
</evidence>
<dbReference type="InterPro" id="IPR005790">
    <property type="entry name" value="DNA_polIII_delta"/>
</dbReference>
<dbReference type="AlphaFoldDB" id="A0A1V4B2B0"/>
<dbReference type="GO" id="GO:0003677">
    <property type="term" value="F:DNA binding"/>
    <property type="evidence" value="ECO:0007669"/>
    <property type="project" value="InterPro"/>
</dbReference>
<evidence type="ECO:0000256" key="9">
    <source>
        <dbReference type="NCBIfam" id="TIGR01128"/>
    </source>
</evidence>
<proteinExistence type="inferred from homology"/>
<dbReference type="Gene3D" id="1.10.8.60">
    <property type="match status" value="1"/>
</dbReference>
<dbReference type="Pfam" id="PF06144">
    <property type="entry name" value="DNA_pol3_delta"/>
    <property type="match status" value="1"/>
</dbReference>
<name>A0A1V4B2B0_9PAST</name>
<protein>
    <recommendedName>
        <fullName evidence="2 9">DNA polymerase III subunit delta</fullName>
        <ecNumber evidence="1 9">2.7.7.7</ecNumber>
    </recommendedName>
</protein>
<dbReference type="InterPro" id="IPR008921">
    <property type="entry name" value="DNA_pol3_clamp-load_cplx_C"/>
</dbReference>
<dbReference type="GO" id="GO:0006261">
    <property type="term" value="P:DNA-templated DNA replication"/>
    <property type="evidence" value="ECO:0007669"/>
    <property type="project" value="TreeGrafter"/>
</dbReference>
<gene>
    <name evidence="12" type="primary">holA</name>
    <name evidence="12" type="ORF">NCTC1659_01093</name>
</gene>
<evidence type="ECO:0000313" key="12">
    <source>
        <dbReference type="EMBL" id="STO59828.1"/>
    </source>
</evidence>
<keyword evidence="6" id="KW-0239">DNA-directed DNA polymerase</keyword>
<dbReference type="RefSeq" id="WP_078217908.1">
    <property type="nucleotide sequence ID" value="NZ_MUXZ01000008.1"/>
</dbReference>
<evidence type="ECO:0000313" key="13">
    <source>
        <dbReference type="Proteomes" id="UP000254329"/>
    </source>
</evidence>
<organism evidence="12 13">
    <name type="scientific">Canicola haemoglobinophilus</name>
    <dbReference type="NCBI Taxonomy" id="733"/>
    <lineage>
        <taxon>Bacteria</taxon>
        <taxon>Pseudomonadati</taxon>
        <taxon>Pseudomonadota</taxon>
        <taxon>Gammaproteobacteria</taxon>
        <taxon>Pasteurellales</taxon>
        <taxon>Pasteurellaceae</taxon>
        <taxon>Canicola</taxon>
    </lineage>
</organism>
<keyword evidence="4 12" id="KW-0548">Nucleotidyltransferase</keyword>
<dbReference type="GO" id="GO:0003887">
    <property type="term" value="F:DNA-directed DNA polymerase activity"/>
    <property type="evidence" value="ECO:0007669"/>
    <property type="project" value="UniProtKB-UniRule"/>
</dbReference>
<keyword evidence="5" id="KW-0235">DNA replication</keyword>
<dbReference type="InterPro" id="IPR010372">
    <property type="entry name" value="DNA_pol3_delta_N"/>
</dbReference>
<dbReference type="Proteomes" id="UP000254329">
    <property type="component" value="Unassembled WGS sequence"/>
</dbReference>
<evidence type="ECO:0000256" key="8">
    <source>
        <dbReference type="ARBA" id="ARBA00049244"/>
    </source>
</evidence>
<sequence length="345" mass="39974">MNRIFTEQLPTSLSKNLSSIYYLVGQDPLLLVESRDAVVQAAASQGFDEKLEINVDNSTDWEAILEQAQSMGLFFQRQILVLNLPENLTALIQKNLQELISLLHSDLLLILQLAKLTKPMEKQAWFELANQQNPHAVLVNCQTPTLEQLPRWITQRAYNMKLEIAPEAINLLCYSYENNLLALKQVLQLLDLLYPDHKLTLNRVNSVVEQSSVFTVFQWVDALLEGKLGRAERILQGLKAEDVQPIILLRTLQRELLTILQLTQQQQRIENIDIPLPSAQLKDQFDRLKVWQNRRTFFVQAIQRMTYRKLYSIIQQLADLERMVKLEFSDNVWDKLTDLSAKICH</sequence>
<dbReference type="SUPFAM" id="SSF48019">
    <property type="entry name" value="post-AAA+ oligomerization domain-like"/>
    <property type="match status" value="1"/>
</dbReference>
<reference evidence="12 13" key="1">
    <citation type="submission" date="2018-06" db="EMBL/GenBank/DDBJ databases">
        <authorList>
            <consortium name="Pathogen Informatics"/>
            <person name="Doyle S."/>
        </authorList>
    </citation>
    <scope>NUCLEOTIDE SEQUENCE [LARGE SCALE GENOMIC DNA]</scope>
    <source>
        <strain evidence="12 13">NCTC1659</strain>
    </source>
</reference>
<evidence type="ECO:0000259" key="11">
    <source>
        <dbReference type="Pfam" id="PF14840"/>
    </source>
</evidence>
<evidence type="ECO:0000256" key="7">
    <source>
        <dbReference type="ARBA" id="ARBA00034754"/>
    </source>
</evidence>
<dbReference type="SUPFAM" id="SSF52540">
    <property type="entry name" value="P-loop containing nucleoside triphosphate hydrolases"/>
    <property type="match status" value="1"/>
</dbReference>
<dbReference type="Gene3D" id="1.20.272.10">
    <property type="match status" value="1"/>
</dbReference>
<dbReference type="GO" id="GO:0009360">
    <property type="term" value="C:DNA polymerase III complex"/>
    <property type="evidence" value="ECO:0007669"/>
    <property type="project" value="UniProtKB-UniRule"/>
</dbReference>
<evidence type="ECO:0000256" key="1">
    <source>
        <dbReference type="ARBA" id="ARBA00012417"/>
    </source>
</evidence>
<dbReference type="STRING" id="733.B0186_02940"/>
<dbReference type="PANTHER" id="PTHR34388">
    <property type="entry name" value="DNA POLYMERASE III SUBUNIT DELTA"/>
    <property type="match status" value="1"/>
</dbReference>
<dbReference type="InterPro" id="IPR027417">
    <property type="entry name" value="P-loop_NTPase"/>
</dbReference>
<dbReference type="InterPro" id="IPR032780">
    <property type="entry name" value="DNA_pol3_delt_C"/>
</dbReference>
<dbReference type="EMBL" id="UGHF01000001">
    <property type="protein sequence ID" value="STO59828.1"/>
    <property type="molecule type" value="Genomic_DNA"/>
</dbReference>
<feature type="domain" description="DNA polymerase III delta N-terminal" evidence="10">
    <location>
        <begin position="21"/>
        <end position="142"/>
    </location>
</feature>
<feature type="domain" description="DNA polymerase III subunit delta C-terminal" evidence="11">
    <location>
        <begin position="217"/>
        <end position="345"/>
    </location>
</feature>
<evidence type="ECO:0000256" key="6">
    <source>
        <dbReference type="ARBA" id="ARBA00022932"/>
    </source>
</evidence>
<evidence type="ECO:0000256" key="2">
    <source>
        <dbReference type="ARBA" id="ARBA00017703"/>
    </source>
</evidence>
<dbReference type="CDD" id="cd18138">
    <property type="entry name" value="HLD_clamp_pol_III_delta"/>
    <property type="match status" value="1"/>
</dbReference>
<evidence type="ECO:0000256" key="5">
    <source>
        <dbReference type="ARBA" id="ARBA00022705"/>
    </source>
</evidence>
<dbReference type="Pfam" id="PF14840">
    <property type="entry name" value="DNA_pol3_delt_C"/>
    <property type="match status" value="1"/>
</dbReference>
<comment type="catalytic activity">
    <reaction evidence="8">
        <text>DNA(n) + a 2'-deoxyribonucleoside 5'-triphosphate = DNA(n+1) + diphosphate</text>
        <dbReference type="Rhea" id="RHEA:22508"/>
        <dbReference type="Rhea" id="RHEA-COMP:17339"/>
        <dbReference type="Rhea" id="RHEA-COMP:17340"/>
        <dbReference type="ChEBI" id="CHEBI:33019"/>
        <dbReference type="ChEBI" id="CHEBI:61560"/>
        <dbReference type="ChEBI" id="CHEBI:173112"/>
        <dbReference type="EC" id="2.7.7.7"/>
    </reaction>
</comment>
<dbReference type="Gene3D" id="3.40.50.300">
    <property type="entry name" value="P-loop containing nucleotide triphosphate hydrolases"/>
    <property type="match status" value="1"/>
</dbReference>
<dbReference type="NCBIfam" id="TIGR01128">
    <property type="entry name" value="holA"/>
    <property type="match status" value="1"/>
</dbReference>
<evidence type="ECO:0000259" key="10">
    <source>
        <dbReference type="Pfam" id="PF06144"/>
    </source>
</evidence>
<accession>A0A1V4B2B0</accession>
<comment type="similarity">
    <text evidence="7">Belongs to the DNA polymerase HolA subunit family.</text>
</comment>
<dbReference type="PANTHER" id="PTHR34388:SF1">
    <property type="entry name" value="DNA POLYMERASE III SUBUNIT DELTA"/>
    <property type="match status" value="1"/>
</dbReference>
<keyword evidence="3 12" id="KW-0808">Transferase</keyword>
<keyword evidence="13" id="KW-1185">Reference proteome</keyword>
<evidence type="ECO:0000256" key="4">
    <source>
        <dbReference type="ARBA" id="ARBA00022695"/>
    </source>
</evidence>
<dbReference type="EC" id="2.7.7.7" evidence="1 9"/>